<dbReference type="Proteomes" id="UP000011688">
    <property type="component" value="Unassembled WGS sequence"/>
</dbReference>
<dbReference type="eggNOG" id="arCOG01829">
    <property type="taxonomic scope" value="Archaea"/>
</dbReference>
<dbReference type="PATRIC" id="fig|1227497.3.peg.252"/>
<dbReference type="PANTHER" id="PTHR35903">
    <property type="entry name" value="FLAGELLIN B1"/>
    <property type="match status" value="1"/>
</dbReference>
<keyword evidence="7" id="KW-0966">Cell projection</keyword>
<comment type="subcellular location">
    <subcellularLocation>
        <location evidence="1 4">Archaeal flagellum</location>
    </subcellularLocation>
</comment>
<reference evidence="7 8" key="1">
    <citation type="journal article" date="2014" name="PLoS Genet.">
        <title>Phylogenetically driven sequencing of extremely halophilic archaea reveals strategies for static and dynamic osmo-response.</title>
        <authorList>
            <person name="Becker E.A."/>
            <person name="Seitzer P.M."/>
            <person name="Tritt A."/>
            <person name="Larsen D."/>
            <person name="Krusor M."/>
            <person name="Yao A.I."/>
            <person name="Wu D."/>
            <person name="Madern D."/>
            <person name="Eisen J.A."/>
            <person name="Darling A.E."/>
            <person name="Facciotti M.T."/>
        </authorList>
    </citation>
    <scope>NUCLEOTIDE SEQUENCE [LARGE SCALE GENOMIC DNA]</scope>
    <source>
        <strain evidence="7 8">DSM 10524</strain>
    </source>
</reference>
<keyword evidence="8" id="KW-1185">Reference proteome</keyword>
<evidence type="ECO:0000256" key="3">
    <source>
        <dbReference type="ARBA" id="ARBA00022440"/>
    </source>
</evidence>
<keyword evidence="7" id="KW-0969">Cilium</keyword>
<evidence type="ECO:0000256" key="5">
    <source>
        <dbReference type="SAM" id="MobiDB-lite"/>
    </source>
</evidence>
<evidence type="ECO:0000256" key="1">
    <source>
        <dbReference type="ARBA" id="ARBA00004618"/>
    </source>
</evidence>
<feature type="compositionally biased region" description="Polar residues" evidence="5">
    <location>
        <begin position="120"/>
        <end position="135"/>
    </location>
</feature>
<dbReference type="GO" id="GO:0005198">
    <property type="term" value="F:structural molecule activity"/>
    <property type="evidence" value="ECO:0007669"/>
    <property type="project" value="InterPro"/>
</dbReference>
<name>L9XI91_9EURY</name>
<keyword evidence="3 4" id="KW-0974">Archaeal flagellum</keyword>
<sequence>MFEAITDNSDRGQVGIGTLIVFIAMVLVAAIAAGVLINTAGSLQSQASDTGSETQDAVANQIEVVHAAGNVDESGEYVEEVDMTLMQSAGSNEIDLNSMTVQYTSAHTDETLMLDDGELSSDSISGDNGGESLTTTEDRVQLSLDTAALEGDEEDDLGTQITETVDTDGEDIDIDIDPTVDEGADEVEFEIELEDTGLGDEETADLEFALDEDNEETLSVGDTDDVDDTTLTLDDIGNGDEFTIDISPDEGDETGFEDSYEGEISFISGLETGSSATVALVDQSGAQYTYGISVPSTFGDATVVEV</sequence>
<comment type="similarity">
    <text evidence="2 4">Belongs to the archaeal flagellin family.</text>
</comment>
<dbReference type="Pfam" id="PF01917">
    <property type="entry name" value="Flagellin_arch-type"/>
    <property type="match status" value="1"/>
</dbReference>
<dbReference type="GO" id="GO:0097589">
    <property type="term" value="C:archaeal-type flagellum"/>
    <property type="evidence" value="ECO:0007669"/>
    <property type="project" value="UniProtKB-SubCell"/>
</dbReference>
<evidence type="ECO:0000256" key="2">
    <source>
        <dbReference type="ARBA" id="ARBA00010256"/>
    </source>
</evidence>
<keyword evidence="7" id="KW-0282">Flagellum</keyword>
<organism evidence="7 8">
    <name type="scientific">Natronococcus amylolyticus DSM 10524</name>
    <dbReference type="NCBI Taxonomy" id="1227497"/>
    <lineage>
        <taxon>Archaea</taxon>
        <taxon>Methanobacteriati</taxon>
        <taxon>Methanobacteriota</taxon>
        <taxon>Stenosarchaea group</taxon>
        <taxon>Halobacteria</taxon>
        <taxon>Halobacteriales</taxon>
        <taxon>Natrialbaceae</taxon>
        <taxon>Natronococcus</taxon>
    </lineage>
</organism>
<dbReference type="STRING" id="1227497.C491_01192"/>
<proteinExistence type="inferred from homology"/>
<evidence type="ECO:0000256" key="4">
    <source>
        <dbReference type="RuleBase" id="RU361282"/>
    </source>
</evidence>
<keyword evidence="6" id="KW-1133">Transmembrane helix</keyword>
<keyword evidence="6" id="KW-0812">Transmembrane</keyword>
<comment type="caution">
    <text evidence="7">The sequence shown here is derived from an EMBL/GenBank/DDBJ whole genome shotgun (WGS) entry which is preliminary data.</text>
</comment>
<evidence type="ECO:0000313" key="7">
    <source>
        <dbReference type="EMBL" id="ELY61430.1"/>
    </source>
</evidence>
<dbReference type="PANTHER" id="PTHR35903:SF1">
    <property type="entry name" value="FLAGELLIN B1"/>
    <property type="match status" value="1"/>
</dbReference>
<dbReference type="AlphaFoldDB" id="L9XI91"/>
<dbReference type="InterPro" id="IPR002774">
    <property type="entry name" value="Flagellin_arc-type"/>
</dbReference>
<evidence type="ECO:0000256" key="6">
    <source>
        <dbReference type="SAM" id="Phobius"/>
    </source>
</evidence>
<dbReference type="RefSeq" id="WP_005553127.1">
    <property type="nucleotide sequence ID" value="NZ_AOIB01000005.1"/>
</dbReference>
<dbReference type="GO" id="GO:0097588">
    <property type="term" value="P:archaeal or bacterial-type flagellum-dependent cell motility"/>
    <property type="evidence" value="ECO:0007669"/>
    <property type="project" value="InterPro"/>
</dbReference>
<comment type="function">
    <text evidence="4">Flagellin is the subunit protein which polymerizes to form the filaments of archaeal flagella.</text>
</comment>
<accession>L9XI91</accession>
<feature type="region of interest" description="Disordered" evidence="5">
    <location>
        <begin position="117"/>
        <end position="137"/>
    </location>
</feature>
<feature type="transmembrane region" description="Helical" evidence="6">
    <location>
        <begin position="16"/>
        <end position="37"/>
    </location>
</feature>
<protein>
    <recommendedName>
        <fullName evidence="4">Flagellin</fullName>
    </recommendedName>
</protein>
<dbReference type="OrthoDB" id="102632at2157"/>
<evidence type="ECO:0000313" key="8">
    <source>
        <dbReference type="Proteomes" id="UP000011688"/>
    </source>
</evidence>
<dbReference type="InterPro" id="IPR013373">
    <property type="entry name" value="Flagellin/pilin_N_arc"/>
</dbReference>
<gene>
    <name evidence="7" type="ORF">C491_01192</name>
</gene>
<keyword evidence="6" id="KW-0472">Membrane</keyword>
<dbReference type="NCBIfam" id="TIGR02537">
    <property type="entry name" value="arch_flag_Nterm"/>
    <property type="match status" value="1"/>
</dbReference>
<dbReference type="EMBL" id="AOIB01000005">
    <property type="protein sequence ID" value="ELY61430.1"/>
    <property type="molecule type" value="Genomic_DNA"/>
</dbReference>